<sequence>MRKIVKNLVSIFIGIIFLEYFTLNPLNKTSLQVKSSEIKINMDDNYGIKRNIKEGENRYKTYQNEIIEKVREGRALEYTLKYPITVEDYYSEEYCEIIGPHSFIGSVDYPTWCNEDRGPFSIVKNSKSAWIFPLTVGLKKGYKGSLIDKLYETFDAEYIGVIKDHNYDPDVITGPNFKHNKDQLLGLVSDSKKRMMIWKISDLGPNSDLLRDIDRPKSSKFDLVIDLLNKKGEIEGGVSFGTNQKHCKYHKRNCLLNKIHLLEYRSKNHTPKVKLTREWGYVTGDAYPIHTLLEDYGSMKKIFLSRNYYLLIDITLNERITISSVRTRREINE</sequence>
<organism evidence="2 3">
    <name type="scientific">Prochlorococcus marinus str. MIT 9116</name>
    <dbReference type="NCBI Taxonomy" id="167544"/>
    <lineage>
        <taxon>Bacteria</taxon>
        <taxon>Bacillati</taxon>
        <taxon>Cyanobacteriota</taxon>
        <taxon>Cyanophyceae</taxon>
        <taxon>Synechococcales</taxon>
        <taxon>Prochlorococcaceae</taxon>
        <taxon>Prochlorococcus</taxon>
    </lineage>
</organism>
<evidence type="ECO:0000313" key="3">
    <source>
        <dbReference type="Proteomes" id="UP000030491"/>
    </source>
</evidence>
<name>A0A0A1ZUT5_PROMR</name>
<keyword evidence="1" id="KW-0812">Transmembrane</keyword>
<accession>A0A0A1ZUT5</accession>
<comment type="caution">
    <text evidence="2">The sequence shown here is derived from an EMBL/GenBank/DDBJ whole genome shotgun (WGS) entry which is preliminary data.</text>
</comment>
<dbReference type="AlphaFoldDB" id="A0A0A1ZUT5"/>
<feature type="transmembrane region" description="Helical" evidence="1">
    <location>
        <begin position="7"/>
        <end position="26"/>
    </location>
</feature>
<reference evidence="3" key="1">
    <citation type="journal article" date="2014" name="Sci. Data">
        <title>Genomes of diverse isolates of the marine cyanobacterium Prochlorococcus.</title>
        <authorList>
            <person name="Biller S."/>
            <person name="Berube P."/>
            <person name="Thompson J."/>
            <person name="Kelly L."/>
            <person name="Roggensack S."/>
            <person name="Awad L."/>
            <person name="Roache-Johnson K."/>
            <person name="Ding H."/>
            <person name="Giovannoni S.J."/>
            <person name="Moore L.R."/>
            <person name="Chisholm S.W."/>
        </authorList>
    </citation>
    <scope>NUCLEOTIDE SEQUENCE [LARGE SCALE GENOMIC DNA]</scope>
</reference>
<protein>
    <submittedName>
        <fullName evidence="2">Uncharacterized protein</fullName>
    </submittedName>
</protein>
<dbReference type="Proteomes" id="UP000030491">
    <property type="component" value="Unassembled WGS sequence"/>
</dbReference>
<dbReference type="EMBL" id="JNAJ01000008">
    <property type="protein sequence ID" value="KGF92331.1"/>
    <property type="molecule type" value="Genomic_DNA"/>
</dbReference>
<dbReference type="RefSeq" id="WP_032513394.1">
    <property type="nucleotide sequence ID" value="NZ_JNAJ01000008.1"/>
</dbReference>
<gene>
    <name evidence="2" type="ORF">EU93_0595</name>
</gene>
<evidence type="ECO:0000256" key="1">
    <source>
        <dbReference type="SAM" id="Phobius"/>
    </source>
</evidence>
<keyword evidence="1" id="KW-1133">Transmembrane helix</keyword>
<evidence type="ECO:0000313" key="2">
    <source>
        <dbReference type="EMBL" id="KGF92331.1"/>
    </source>
</evidence>
<keyword evidence="1" id="KW-0472">Membrane</keyword>
<dbReference type="OrthoDB" id="9959921at2"/>
<proteinExistence type="predicted"/>